<name>A0AAU9DKK0_9BACT</name>
<keyword evidence="1" id="KW-0732">Signal</keyword>
<reference evidence="2 3" key="1">
    <citation type="submission" date="2021-12" db="EMBL/GenBank/DDBJ databases">
        <title>Genome sequencing of bacteria with rrn-lacking chromosome and rrn-plasmid.</title>
        <authorList>
            <person name="Anda M."/>
            <person name="Iwasaki W."/>
        </authorList>
    </citation>
    <scope>NUCLEOTIDE SEQUENCE [LARGE SCALE GENOMIC DNA]</scope>
    <source>
        <strain evidence="2 3">DSM 100852</strain>
        <plasmid evidence="2 3">pFA1</plasmid>
    </source>
</reference>
<dbReference type="NCBIfam" id="TIGR03519">
    <property type="entry name" value="T9SS_PorP_fam"/>
    <property type="match status" value="1"/>
</dbReference>
<evidence type="ECO:0000313" key="3">
    <source>
        <dbReference type="Proteomes" id="UP001348817"/>
    </source>
</evidence>
<protein>
    <recommendedName>
        <fullName evidence="4">Type IX secretion system membrane protein PorP/SprF</fullName>
    </recommendedName>
</protein>
<proteinExistence type="predicted"/>
<dbReference type="InterPro" id="IPR019861">
    <property type="entry name" value="PorP/SprF_Bacteroidetes"/>
</dbReference>
<keyword evidence="3" id="KW-1185">Reference proteome</keyword>
<sequence length="341" mass="38353">MKNSVYILTLVVLFIMSAQIVRAQYTVDYRQYYQNPQTLNPAYAGIDGNWSFNLGYGSTSLDQDQKASNYYIGANLTFPKIQKSELDVLMRYCAKPKFSKRKPGVPRKLYGGGQVRHGFGATLYKRDFRITSRQEYALTYAVHVPLSRSLMVSGGAGMLSVLDRIHFDALNVRHEMDPIYQDLQEGEDNWNYYAAQVGVAIHSRRIYLGYAFKSKLRSSGAPGDLGAEGDTHQMSGGVRFSLSPDIEWLNSANVGLGLDDAKMAVTSQLQYKDLIRAGAIYDYQESISGILGIAIGDYARTDFTLAYPLESQYAQLDSKILYEVSLSFFAFKAKSRAKYFW</sequence>
<evidence type="ECO:0008006" key="4">
    <source>
        <dbReference type="Google" id="ProtNLM"/>
    </source>
</evidence>
<evidence type="ECO:0000256" key="1">
    <source>
        <dbReference type="SAM" id="SignalP"/>
    </source>
</evidence>
<geneLocation type="plasmid" evidence="2 3">
    <name>pFA1</name>
</geneLocation>
<dbReference type="Pfam" id="PF11751">
    <property type="entry name" value="PorP_SprF"/>
    <property type="match status" value="1"/>
</dbReference>
<dbReference type="RefSeq" id="WP_338394888.1">
    <property type="nucleotide sequence ID" value="NZ_AP025315.1"/>
</dbReference>
<feature type="signal peptide" evidence="1">
    <location>
        <begin position="1"/>
        <end position="23"/>
    </location>
</feature>
<accession>A0AAU9DKK0</accession>
<keyword evidence="2" id="KW-0614">Plasmid</keyword>
<dbReference type="Proteomes" id="UP001348817">
    <property type="component" value="Plasmid pFA1"/>
</dbReference>
<organism evidence="2 3">
    <name type="scientific">Fulvitalea axinellae</name>
    <dbReference type="NCBI Taxonomy" id="1182444"/>
    <lineage>
        <taxon>Bacteria</taxon>
        <taxon>Pseudomonadati</taxon>
        <taxon>Bacteroidota</taxon>
        <taxon>Cytophagia</taxon>
        <taxon>Cytophagales</taxon>
        <taxon>Persicobacteraceae</taxon>
        <taxon>Fulvitalea</taxon>
    </lineage>
</organism>
<dbReference type="KEGG" id="fax:FUAX_42170"/>
<dbReference type="AlphaFoldDB" id="A0AAU9DKK0"/>
<dbReference type="EMBL" id="AP025315">
    <property type="protein sequence ID" value="BDD11785.1"/>
    <property type="molecule type" value="Genomic_DNA"/>
</dbReference>
<evidence type="ECO:0000313" key="2">
    <source>
        <dbReference type="EMBL" id="BDD11785.1"/>
    </source>
</evidence>
<gene>
    <name evidence="2" type="ORF">FUAX_42170</name>
</gene>
<feature type="chain" id="PRO_5043515828" description="Type IX secretion system membrane protein PorP/SprF" evidence="1">
    <location>
        <begin position="24"/>
        <end position="341"/>
    </location>
</feature>